<reference evidence="2 3" key="1">
    <citation type="submission" date="2021-02" db="EMBL/GenBank/DDBJ databases">
        <title>Porcisia hertigi Genome sequencing and assembly.</title>
        <authorList>
            <person name="Almutairi H."/>
            <person name="Gatherer D."/>
        </authorList>
    </citation>
    <scope>NUCLEOTIDE SEQUENCE [LARGE SCALE GENOMIC DNA]</scope>
    <source>
        <strain evidence="2 3">C119</strain>
    </source>
</reference>
<comment type="caution">
    <text evidence="2">The sequence shown here is derived from an EMBL/GenBank/DDBJ whole genome shotgun (WGS) entry which is preliminary data.</text>
</comment>
<feature type="region of interest" description="Disordered" evidence="1">
    <location>
        <begin position="769"/>
        <end position="792"/>
    </location>
</feature>
<keyword evidence="3" id="KW-1185">Reference proteome</keyword>
<protein>
    <submittedName>
        <fullName evidence="2">Uncharacterized protein</fullName>
    </submittedName>
</protein>
<feature type="compositionally biased region" description="Polar residues" evidence="1">
    <location>
        <begin position="573"/>
        <end position="587"/>
    </location>
</feature>
<feature type="region of interest" description="Disordered" evidence="1">
    <location>
        <begin position="174"/>
        <end position="233"/>
    </location>
</feature>
<dbReference type="AlphaFoldDB" id="A0A836I9V4"/>
<feature type="region of interest" description="Disordered" evidence="1">
    <location>
        <begin position="655"/>
        <end position="694"/>
    </location>
</feature>
<feature type="compositionally biased region" description="Basic and acidic residues" evidence="1">
    <location>
        <begin position="516"/>
        <end position="529"/>
    </location>
</feature>
<accession>A0A836I9V4</accession>
<sequence>MKDPSHVTASSASHPSITRTGTPIPWLPLSPPSLVGSSAGIPSSASERWKAALQCVPCLRSIEEGSTWTVYRPPTVIQLSEATGCSVSKLAHAYSDLPVITLNKIASTGDQETPAAELDLNFDGFEYLQLSPTDDSLEMAAKALMARRPVPDAEEIFWERTYWEVLRKAKQQMMEKKERSRNKKRLQREKKAMARVSQSSFMMPSPNVGPAPTSSTINSPSFTTPHSRQGSMGGPFSECVDRSPANLPHQTAAQRTARGLLRRARYNETHNPIQRGFMRSLSLVSQGSATQSSIRCRTHRRHDSITSQNTLTGARGFQYPLSSVASDDGRSATSDSLRTPLLHLIQSCRSRELLATSLELDLSTSCDPTNNGITTHSGLALVEGAKADTPATSEVLPPHNTGDLFTPPCNVARKYQTSGVVAASPILSASIQTSQNRRSSGQPLGNTNSLLCSDTTPPKSRIMHKGCATHALGVAPTPSPNLGLSAPHCVLLSLLENGNGDERSSSSPSPAGLKQKPAEKQPSKTERGGNKCRGGSAPQVLLLQPQPRSLAKMQRRSNGRASSGACSEALDVQPSSRCTTARPSVGSTHAPATGSVSSRPLVGTQGTLPLCASRDNLTEGMPKARSSLTGRSLAAQEVIVRSSKVSVNALPTAADTRAQGNGGKPAVTRVDIKPLPPNANSTQPLPGRHLDGGSASVQAFRCPLTPPRTTAATAAISYTPPHPAVSSSAVRSVTVPRAAAVPALSAPVPKPLQATAAVMLPSITLTPATTASSLSSSVTPRATAPTLPSSRIPTREASVPLRTECTAPAMRAALPTAPEGSPDTTPPTSTSVTNSLFPARKLSFAVAAPSKGVEAPLASRQSTTAVTSLKDARCDETKPPSLVSSTASKADTVPPQVGNDGADKSAAIRSPSTLTAPPVACAGCHSRIVPESGATDASPPSKKKAKHKAPDCCAVL</sequence>
<feature type="region of interest" description="Disordered" evidence="1">
    <location>
        <begin position="1"/>
        <end position="23"/>
    </location>
</feature>
<feature type="region of interest" description="Disordered" evidence="1">
    <location>
        <begin position="814"/>
        <end position="834"/>
    </location>
</feature>
<feature type="compositionally biased region" description="Basic residues" evidence="1">
    <location>
        <begin position="179"/>
        <end position="188"/>
    </location>
</feature>
<proteinExistence type="predicted"/>
<gene>
    <name evidence="2" type="ORF">JKF63_02640</name>
</gene>
<feature type="compositionally biased region" description="Polar residues" evidence="1">
    <location>
        <begin position="212"/>
        <end position="230"/>
    </location>
</feature>
<dbReference type="EMBL" id="JAFJZO010000032">
    <property type="protein sequence ID" value="KAG5496338.1"/>
    <property type="molecule type" value="Genomic_DNA"/>
</dbReference>
<dbReference type="RefSeq" id="XP_067754821.1">
    <property type="nucleotide sequence ID" value="XM_067898664.1"/>
</dbReference>
<feature type="region of interest" description="Disordered" evidence="1">
    <location>
        <begin position="851"/>
        <end position="956"/>
    </location>
</feature>
<name>A0A836I9V4_9TRYP</name>
<dbReference type="GeneID" id="94288741"/>
<dbReference type="OrthoDB" id="267839at2759"/>
<evidence type="ECO:0000313" key="2">
    <source>
        <dbReference type="EMBL" id="KAG5496338.1"/>
    </source>
</evidence>
<feature type="compositionally biased region" description="Low complexity" evidence="1">
    <location>
        <begin position="769"/>
        <end position="783"/>
    </location>
</feature>
<evidence type="ECO:0000313" key="3">
    <source>
        <dbReference type="Proteomes" id="UP000674318"/>
    </source>
</evidence>
<evidence type="ECO:0000256" key="1">
    <source>
        <dbReference type="SAM" id="MobiDB-lite"/>
    </source>
</evidence>
<dbReference type="Proteomes" id="UP000674318">
    <property type="component" value="Chromosome 32"/>
</dbReference>
<organism evidence="2 3">
    <name type="scientific">Porcisia hertigi</name>
    <dbReference type="NCBI Taxonomy" id="2761500"/>
    <lineage>
        <taxon>Eukaryota</taxon>
        <taxon>Discoba</taxon>
        <taxon>Euglenozoa</taxon>
        <taxon>Kinetoplastea</taxon>
        <taxon>Metakinetoplastina</taxon>
        <taxon>Trypanosomatida</taxon>
        <taxon>Trypanosomatidae</taxon>
        <taxon>Leishmaniinae</taxon>
        <taxon>Porcisia</taxon>
    </lineage>
</organism>
<feature type="region of interest" description="Disordered" evidence="1">
    <location>
        <begin position="432"/>
        <end position="457"/>
    </location>
</feature>
<dbReference type="KEGG" id="phet:94288741"/>
<feature type="region of interest" description="Disordered" evidence="1">
    <location>
        <begin position="499"/>
        <end position="629"/>
    </location>
</feature>
<feature type="compositionally biased region" description="Low complexity" evidence="1">
    <location>
        <begin position="818"/>
        <end position="834"/>
    </location>
</feature>
<feature type="compositionally biased region" description="Polar residues" evidence="1">
    <location>
        <begin position="7"/>
        <end position="21"/>
    </location>
</feature>